<protein>
    <recommendedName>
        <fullName evidence="10">Short-chain dehydrogenase/reductase 3</fullName>
    </recommendedName>
    <alternativeName>
        <fullName evidence="11">Retinal short-chain dehydrogenase/reductase 1</fullName>
    </alternativeName>
</protein>
<evidence type="ECO:0000256" key="2">
    <source>
        <dbReference type="ARBA" id="ARBA00006484"/>
    </source>
</evidence>
<organism evidence="14 15">
    <name type="scientific">Sitophilus oryzae</name>
    <name type="common">Rice weevil</name>
    <name type="synonym">Curculio oryzae</name>
    <dbReference type="NCBI Taxonomy" id="7048"/>
    <lineage>
        <taxon>Eukaryota</taxon>
        <taxon>Metazoa</taxon>
        <taxon>Ecdysozoa</taxon>
        <taxon>Arthropoda</taxon>
        <taxon>Hexapoda</taxon>
        <taxon>Insecta</taxon>
        <taxon>Pterygota</taxon>
        <taxon>Neoptera</taxon>
        <taxon>Endopterygota</taxon>
        <taxon>Coleoptera</taxon>
        <taxon>Polyphaga</taxon>
        <taxon>Cucujiformia</taxon>
        <taxon>Curculionidae</taxon>
        <taxon>Dryophthorinae</taxon>
        <taxon>Sitophilus</taxon>
    </lineage>
</organism>
<evidence type="ECO:0000256" key="9">
    <source>
        <dbReference type="ARBA" id="ARBA00059620"/>
    </source>
</evidence>
<dbReference type="Pfam" id="PF00106">
    <property type="entry name" value="adh_short"/>
    <property type="match status" value="1"/>
</dbReference>
<evidence type="ECO:0000256" key="3">
    <source>
        <dbReference type="ARBA" id="ARBA00022692"/>
    </source>
</evidence>
<keyword evidence="4" id="KW-0521">NADP</keyword>
<evidence type="ECO:0000313" key="15">
    <source>
        <dbReference type="RefSeq" id="XP_030750556.1"/>
    </source>
</evidence>
<dbReference type="InterPro" id="IPR036291">
    <property type="entry name" value="NAD(P)-bd_dom_sf"/>
</dbReference>
<evidence type="ECO:0000256" key="1">
    <source>
        <dbReference type="ARBA" id="ARBA00004141"/>
    </source>
</evidence>
<evidence type="ECO:0000256" key="5">
    <source>
        <dbReference type="ARBA" id="ARBA00022989"/>
    </source>
</evidence>
<keyword evidence="7" id="KW-0443">Lipid metabolism</keyword>
<dbReference type="RefSeq" id="XP_030750556.1">
    <property type="nucleotide sequence ID" value="XM_030894696.1"/>
</dbReference>
<dbReference type="GeneID" id="115878261"/>
<dbReference type="PANTHER" id="PTHR24322">
    <property type="entry name" value="PKSB"/>
    <property type="match status" value="1"/>
</dbReference>
<name>A0A6J2XHG5_SITOR</name>
<dbReference type="PRINTS" id="PR00080">
    <property type="entry name" value="SDRFAMILY"/>
</dbReference>
<dbReference type="SUPFAM" id="SSF51735">
    <property type="entry name" value="NAD(P)-binding Rossmann-fold domains"/>
    <property type="match status" value="1"/>
</dbReference>
<dbReference type="CDD" id="cd05339">
    <property type="entry name" value="17beta-HSDXI-like_SDR_c"/>
    <property type="match status" value="1"/>
</dbReference>
<dbReference type="FunFam" id="3.40.50.720:FF:000131">
    <property type="entry name" value="Short-chain dehydrogenase/reductase 3"/>
    <property type="match status" value="1"/>
</dbReference>
<dbReference type="PRINTS" id="PR00081">
    <property type="entry name" value="GDHRDH"/>
</dbReference>
<dbReference type="PANTHER" id="PTHR24322:SF736">
    <property type="entry name" value="RETINOL DEHYDROGENASE 10"/>
    <property type="match status" value="1"/>
</dbReference>
<evidence type="ECO:0000256" key="8">
    <source>
        <dbReference type="ARBA" id="ARBA00023136"/>
    </source>
</evidence>
<dbReference type="InParanoid" id="A0A6J2XHG5"/>
<comment type="function">
    <text evidence="9">Catalyzes the reduction of all-trans-retinal to all-trans-retinol in the presence of NADPH.</text>
</comment>
<comment type="similarity">
    <text evidence="2 12">Belongs to the short-chain dehydrogenases/reductases (SDR) family.</text>
</comment>
<dbReference type="GO" id="GO:0005811">
    <property type="term" value="C:lipid droplet"/>
    <property type="evidence" value="ECO:0007669"/>
    <property type="project" value="TreeGrafter"/>
</dbReference>
<reference evidence="15" key="1">
    <citation type="submission" date="2025-08" db="UniProtKB">
        <authorList>
            <consortium name="RefSeq"/>
        </authorList>
    </citation>
    <scope>IDENTIFICATION</scope>
    <source>
        <tissue evidence="15">Gonads</tissue>
    </source>
</reference>
<dbReference type="AlphaFoldDB" id="A0A6J2XHG5"/>
<evidence type="ECO:0000256" key="10">
    <source>
        <dbReference type="ARBA" id="ARBA00068717"/>
    </source>
</evidence>
<evidence type="ECO:0000256" key="11">
    <source>
        <dbReference type="ARBA" id="ARBA00082544"/>
    </source>
</evidence>
<dbReference type="OrthoDB" id="5840532at2759"/>
<dbReference type="GO" id="GO:0016020">
    <property type="term" value="C:membrane"/>
    <property type="evidence" value="ECO:0007669"/>
    <property type="project" value="UniProtKB-SubCell"/>
</dbReference>
<evidence type="ECO:0000256" key="4">
    <source>
        <dbReference type="ARBA" id="ARBA00022857"/>
    </source>
</evidence>
<feature type="transmembrane region" description="Helical" evidence="13">
    <location>
        <begin position="12"/>
        <end position="33"/>
    </location>
</feature>
<evidence type="ECO:0000256" key="6">
    <source>
        <dbReference type="ARBA" id="ARBA00023002"/>
    </source>
</evidence>
<dbReference type="Proteomes" id="UP000504635">
    <property type="component" value="Unplaced"/>
</dbReference>
<proteinExistence type="inferred from homology"/>
<evidence type="ECO:0000256" key="7">
    <source>
        <dbReference type="ARBA" id="ARBA00023098"/>
    </source>
</evidence>
<evidence type="ECO:0000256" key="13">
    <source>
        <dbReference type="SAM" id="Phobius"/>
    </source>
</evidence>
<dbReference type="Gene3D" id="3.40.50.720">
    <property type="entry name" value="NAD(P)-binding Rossmann-like Domain"/>
    <property type="match status" value="1"/>
</dbReference>
<evidence type="ECO:0000256" key="12">
    <source>
        <dbReference type="RuleBase" id="RU000363"/>
    </source>
</evidence>
<gene>
    <name evidence="15" type="primary">LOC115878261</name>
</gene>
<dbReference type="InterPro" id="IPR002347">
    <property type="entry name" value="SDR_fam"/>
</dbReference>
<keyword evidence="5 13" id="KW-1133">Transmembrane helix</keyword>
<sequence>MASNLETTEKIRQCLVIFVYAVYYLFLLAPYHYGKAIYKALVPDEPKNVNGEIVLITGTGHGMGRLLALKYAKAGATVVGWDINEHLNNQTIQEIKKMGYTRVYGYKCDVSDRANVFEVAKRVENEVGNVTILINNAGIMPSHSFLEHTEDEIRRIININVMGNFWTLQAFLPTMKRNNHGHVVALSSIAGCIGCTNLVPYNASKFAVKGLMEGLYEEFRRYPKNQVEFTTIYPFMVDTGLCKNYEITADFIMPMAKAEEVVNEIFNAQTRNIRHIIVPTYMTGLIDLFTKYWPREVTNHARDTFRAELKSDLEIVTNGNSIKKHS</sequence>
<accession>A0A6J2XHG5</accession>
<evidence type="ECO:0000313" key="14">
    <source>
        <dbReference type="Proteomes" id="UP000504635"/>
    </source>
</evidence>
<keyword evidence="6" id="KW-0560">Oxidoreductase</keyword>
<keyword evidence="3 13" id="KW-0812">Transmembrane</keyword>
<dbReference type="GO" id="GO:0052650">
    <property type="term" value="F:all-trans-retinol dehydrogenase (NADP+) activity"/>
    <property type="evidence" value="ECO:0007669"/>
    <property type="project" value="UniProtKB-ARBA"/>
</dbReference>
<keyword evidence="8 13" id="KW-0472">Membrane</keyword>
<keyword evidence="14" id="KW-1185">Reference proteome</keyword>
<dbReference type="KEGG" id="soy:115878261"/>
<comment type="subcellular location">
    <subcellularLocation>
        <location evidence="1">Membrane</location>
        <topology evidence="1">Multi-pass membrane protein</topology>
    </subcellularLocation>
</comment>